<sequence length="602" mass="64471">MQRLPAHQHEDLFYIPATLRAPLATFDTVDLGDEDILSLKSLSQNSLCNKAAYEEPTGRESHTVSAKIGGAQSKGKDLAGKSGSGQHCQHPASHGEHLKEGAPCQDPSQEEGKGRDDSDGEDDAPTPTNQSPAHSPVPQREAAEAVGSVPPDASASSSKRGQELSAGATGVQRIGKVAATWLPHQDSDSSSSSSGSGNDVFTFRPIHGSTFAAASRDEDDDDDDDDRVDLTPSTRRRLVREKSKDYHLNLYPEDLDPSQITSPSKRKAFQKRLQRLQVKTSPITRPRSTTPISVHTLDEYATSSPDRSPASPFQDKLKITLPREEFSPRPKSPRKERIKTQVQDDAHFVFSEELLFSHTRSALVVDEVGQVPISPRSRRVLIPPTLSPSSSPKVGRAEGRFAVENAPQLVYFENEKEEKIFGEPAAGETSEDWASFPEASNQPCADDTPTVRTDKPNPLNPFLCDEAEADEILTVNIQSLGASKPANIQVVLSAASSSTPSPSSPESSGEAPLDSASKTGEVPGSGNEDAAHKMAPAEVPESHSELYQNSEHKTVLPEALDGRGDEGHISQEPVAGLPAGDGSTPGEPFPGIFDTTVSAGCQ</sequence>
<dbReference type="Proteomes" id="UP001519460">
    <property type="component" value="Unassembled WGS sequence"/>
</dbReference>
<name>A0ABD0KIZ0_9CAEN</name>
<protein>
    <submittedName>
        <fullName evidence="2">Uncharacterized protein</fullName>
    </submittedName>
</protein>
<evidence type="ECO:0000313" key="2">
    <source>
        <dbReference type="EMBL" id="KAK7487051.1"/>
    </source>
</evidence>
<dbReference type="AlphaFoldDB" id="A0ABD0KIZ0"/>
<organism evidence="2 3">
    <name type="scientific">Batillaria attramentaria</name>
    <dbReference type="NCBI Taxonomy" id="370345"/>
    <lineage>
        <taxon>Eukaryota</taxon>
        <taxon>Metazoa</taxon>
        <taxon>Spiralia</taxon>
        <taxon>Lophotrochozoa</taxon>
        <taxon>Mollusca</taxon>
        <taxon>Gastropoda</taxon>
        <taxon>Caenogastropoda</taxon>
        <taxon>Sorbeoconcha</taxon>
        <taxon>Cerithioidea</taxon>
        <taxon>Batillariidae</taxon>
        <taxon>Batillaria</taxon>
    </lineage>
</organism>
<proteinExistence type="predicted"/>
<dbReference type="EMBL" id="JACVVK020000170">
    <property type="protein sequence ID" value="KAK7487051.1"/>
    <property type="molecule type" value="Genomic_DNA"/>
</dbReference>
<feature type="compositionally biased region" description="Acidic residues" evidence="1">
    <location>
        <begin position="217"/>
        <end position="227"/>
    </location>
</feature>
<evidence type="ECO:0000256" key="1">
    <source>
        <dbReference type="SAM" id="MobiDB-lite"/>
    </source>
</evidence>
<feature type="compositionally biased region" description="Low complexity" evidence="1">
    <location>
        <begin position="188"/>
        <end position="197"/>
    </location>
</feature>
<feature type="region of interest" description="Disordered" evidence="1">
    <location>
        <begin position="424"/>
        <end position="457"/>
    </location>
</feature>
<feature type="compositionally biased region" description="Basic and acidic residues" evidence="1">
    <location>
        <begin position="315"/>
        <end position="341"/>
    </location>
</feature>
<accession>A0ABD0KIZ0</accession>
<feature type="region of interest" description="Disordered" evidence="1">
    <location>
        <begin position="53"/>
        <end position="244"/>
    </location>
</feature>
<feature type="region of interest" description="Disordered" evidence="1">
    <location>
        <begin position="275"/>
        <end position="341"/>
    </location>
</feature>
<evidence type="ECO:0000313" key="3">
    <source>
        <dbReference type="Proteomes" id="UP001519460"/>
    </source>
</evidence>
<feature type="compositionally biased region" description="Low complexity" evidence="1">
    <location>
        <begin position="280"/>
        <end position="293"/>
    </location>
</feature>
<comment type="caution">
    <text evidence="2">The sequence shown here is derived from an EMBL/GenBank/DDBJ whole genome shotgun (WGS) entry which is preliminary data.</text>
</comment>
<reference evidence="2 3" key="1">
    <citation type="journal article" date="2023" name="Sci. Data">
        <title>Genome assembly of the Korean intertidal mud-creeper Batillaria attramentaria.</title>
        <authorList>
            <person name="Patra A.K."/>
            <person name="Ho P.T."/>
            <person name="Jun S."/>
            <person name="Lee S.J."/>
            <person name="Kim Y."/>
            <person name="Won Y.J."/>
        </authorList>
    </citation>
    <scope>NUCLEOTIDE SEQUENCE [LARGE SCALE GENOMIC DNA]</scope>
    <source>
        <strain evidence="2">Wonlab-2016</strain>
    </source>
</reference>
<feature type="compositionally biased region" description="Basic and acidic residues" evidence="1">
    <location>
        <begin position="540"/>
        <end position="569"/>
    </location>
</feature>
<feature type="region of interest" description="Disordered" evidence="1">
    <location>
        <begin position="496"/>
        <end position="602"/>
    </location>
</feature>
<gene>
    <name evidence="2" type="ORF">BaRGS_00021721</name>
</gene>
<keyword evidence="3" id="KW-1185">Reference proteome</keyword>
<feature type="compositionally biased region" description="Basic and acidic residues" evidence="1">
    <location>
        <begin position="53"/>
        <end position="62"/>
    </location>
</feature>
<feature type="compositionally biased region" description="Low complexity" evidence="1">
    <location>
        <begin position="496"/>
        <end position="512"/>
    </location>
</feature>